<dbReference type="SMART" id="SM00320">
    <property type="entry name" value="WD40"/>
    <property type="match status" value="7"/>
</dbReference>
<feature type="repeat" description="WD" evidence="4">
    <location>
        <begin position="589"/>
        <end position="630"/>
    </location>
</feature>
<evidence type="ECO:0000259" key="6">
    <source>
        <dbReference type="Pfam" id="PF06991"/>
    </source>
</evidence>
<dbReference type="EMBL" id="CATQJL010000112">
    <property type="protein sequence ID" value="CAJ0593120.1"/>
    <property type="molecule type" value="Genomic_DNA"/>
</dbReference>
<dbReference type="CDD" id="cd00200">
    <property type="entry name" value="WD40"/>
    <property type="match status" value="1"/>
</dbReference>
<organism evidence="8 9">
    <name type="scientific">Cylicocyclus nassatus</name>
    <name type="common">Nematode worm</name>
    <dbReference type="NCBI Taxonomy" id="53992"/>
    <lineage>
        <taxon>Eukaryota</taxon>
        <taxon>Metazoa</taxon>
        <taxon>Ecdysozoa</taxon>
        <taxon>Nematoda</taxon>
        <taxon>Chromadorea</taxon>
        <taxon>Rhabditida</taxon>
        <taxon>Rhabditina</taxon>
        <taxon>Rhabditomorpha</taxon>
        <taxon>Strongyloidea</taxon>
        <taxon>Strongylidae</taxon>
        <taxon>Cylicocyclus</taxon>
    </lineage>
</organism>
<dbReference type="PROSITE" id="PS50082">
    <property type="entry name" value="WD_REPEATS_2"/>
    <property type="match status" value="6"/>
</dbReference>
<dbReference type="InterPro" id="IPR019775">
    <property type="entry name" value="WD40_repeat_CS"/>
</dbReference>
<evidence type="ECO:0000313" key="8">
    <source>
        <dbReference type="EMBL" id="CAJ0593120.1"/>
    </source>
</evidence>
<dbReference type="AlphaFoldDB" id="A0AA36DSZ3"/>
<feature type="region of interest" description="Disordered" evidence="5">
    <location>
        <begin position="1"/>
        <end position="167"/>
    </location>
</feature>
<dbReference type="Gene3D" id="2.130.10.10">
    <property type="entry name" value="YVTN repeat-like/Quinoprotein amine dehydrogenase"/>
    <property type="match status" value="1"/>
</dbReference>
<dbReference type="InterPro" id="IPR059122">
    <property type="entry name" value="Beta-prop_WDR5-like"/>
</dbReference>
<gene>
    <name evidence="8" type="ORF">CYNAS_LOCUS5103</name>
</gene>
<feature type="compositionally biased region" description="Low complexity" evidence="5">
    <location>
        <begin position="519"/>
        <end position="532"/>
    </location>
</feature>
<accession>A0AA36DSZ3</accession>
<keyword evidence="3" id="KW-0677">Repeat</keyword>
<comment type="caution">
    <text evidence="8">The sequence shown here is derived from an EMBL/GenBank/DDBJ whole genome shotgun (WGS) entry which is preliminary data.</text>
</comment>
<feature type="compositionally biased region" description="Basic and acidic residues" evidence="5">
    <location>
        <begin position="1"/>
        <end position="15"/>
    </location>
</feature>
<dbReference type="SUPFAM" id="SSF50978">
    <property type="entry name" value="WD40 repeat-like"/>
    <property type="match status" value="1"/>
</dbReference>
<dbReference type="Pfam" id="PF25175">
    <property type="entry name" value="Beta-prop_WDR5"/>
    <property type="match status" value="1"/>
</dbReference>
<feature type="region of interest" description="Disordered" evidence="5">
    <location>
        <begin position="237"/>
        <end position="262"/>
    </location>
</feature>
<dbReference type="PRINTS" id="PR00320">
    <property type="entry name" value="GPROTEINBRPT"/>
</dbReference>
<sequence>MGEYIPRFEQREGDQRSYGPQRLPTLGAVPVKNEKGQVVMQKVKVQRYIAGKMPNYAKEGGSESDEERDDKKRRESRFDKEERPKDRHRREREDDHEHEQRHRDRHRDEGSSRPIEEPEILKQEKEEEDAEAVEQRRQRARLRRLNLEQQQQQEEEDDVGSDEEEFERRRRILREKAKQRELEEMRLKEEIKQEEEEFEEEDEEESEEESSEEEEDDTLPRLKPVFVRKKDRITLIEAEKEKQQQEQQRREEERKKEERKKDSIRLVQQVLREEDEREKRKKEENIELESVQTDDESENVAYEMWKLREMKRLKRNREEREQAAKEKAEYERVHNMSEEERIKYLRANPKIITNQAIKGKYKFLQKYYHRGAYFLDQEDEVYKRNFAEATADDVFDKTVLPKVMQVKNFGKASRTKYTHLTNEDTTDHQGVWASANNLNVQFFNKKAAGVRPVFERPAAKKRKMHTYDHKNWIFQVMEMEVDSAHTGNTEPRAPEATRPEAPAGAVPPPNTQEGNISKPTAQVAPTPMQQQPPAQPGLPNYSLLMTLNGHQKSVASLKFSPCGMYLASASADTTVRVWFVKDGKPMQTLNGHKIGINDVAWSPNSLFLASASDDKTVRIWEVETGKCIKTLKGHTNYVFCCAYNPQCTMVASGSFDETVRIWDLRTGLCTKVLPAHADPVSAVSFNRDGTLLCSSSYDGLVRIWETANGQCVKTLVDDDNPPVAFVKFSPNGKYILASTLDSTLKLWDFTKGKCLKTYTGHVNQKYCIFSNFSVTGGKWIVSGSEDKKIYIWNLQTKEIVQTIDCQQDVVLATDCHPTQNIIASSGLESDFSIHLWKSDF</sequence>
<dbReference type="InterPro" id="IPR020472">
    <property type="entry name" value="WD40_PAC1"/>
</dbReference>
<feature type="repeat" description="WD" evidence="4">
    <location>
        <begin position="547"/>
        <end position="588"/>
    </location>
</feature>
<dbReference type="PANTHER" id="PTHR15327">
    <property type="entry name" value="MICROFIBRIL-ASSOCIATED PROTEIN"/>
    <property type="match status" value="1"/>
</dbReference>
<dbReference type="InterPro" id="IPR009730">
    <property type="entry name" value="MFAP1_C"/>
</dbReference>
<feature type="compositionally biased region" description="Basic and acidic residues" evidence="5">
    <location>
        <begin position="182"/>
        <end position="191"/>
    </location>
</feature>
<evidence type="ECO:0000313" key="9">
    <source>
        <dbReference type="Proteomes" id="UP001176961"/>
    </source>
</evidence>
<evidence type="ECO:0000256" key="3">
    <source>
        <dbReference type="ARBA" id="ARBA00022737"/>
    </source>
</evidence>
<evidence type="ECO:0000256" key="4">
    <source>
        <dbReference type="PROSITE-ProRule" id="PRU00221"/>
    </source>
</evidence>
<dbReference type="InterPro" id="IPR036322">
    <property type="entry name" value="WD40_repeat_dom_sf"/>
</dbReference>
<dbReference type="PROSITE" id="PS50294">
    <property type="entry name" value="WD_REPEATS_REGION"/>
    <property type="match status" value="5"/>
</dbReference>
<dbReference type="Pfam" id="PF06991">
    <property type="entry name" value="MFAP1"/>
    <property type="match status" value="1"/>
</dbReference>
<evidence type="ECO:0000259" key="7">
    <source>
        <dbReference type="Pfam" id="PF25175"/>
    </source>
</evidence>
<dbReference type="InterPro" id="IPR033194">
    <property type="entry name" value="MFAP1"/>
</dbReference>
<feature type="repeat" description="WD" evidence="4">
    <location>
        <begin position="673"/>
        <end position="714"/>
    </location>
</feature>
<dbReference type="Proteomes" id="UP001176961">
    <property type="component" value="Unassembled WGS sequence"/>
</dbReference>
<feature type="repeat" description="WD" evidence="4">
    <location>
        <begin position="716"/>
        <end position="757"/>
    </location>
</feature>
<evidence type="ECO:0000256" key="1">
    <source>
        <dbReference type="ARBA" id="ARBA00008155"/>
    </source>
</evidence>
<feature type="region of interest" description="Disordered" evidence="5">
    <location>
        <begin position="483"/>
        <end position="537"/>
    </location>
</feature>
<feature type="region of interest" description="Disordered" evidence="5">
    <location>
        <begin position="182"/>
        <end position="225"/>
    </location>
</feature>
<dbReference type="FunFam" id="2.130.10.10:FF:000228">
    <property type="entry name" value="COMPASS-like H3K4 histone methylase component WDR5A"/>
    <property type="match status" value="1"/>
</dbReference>
<feature type="compositionally biased region" description="Acidic residues" evidence="5">
    <location>
        <begin position="153"/>
        <end position="165"/>
    </location>
</feature>
<dbReference type="GO" id="GO:0044666">
    <property type="term" value="C:MLL3/4 complex"/>
    <property type="evidence" value="ECO:0007669"/>
    <property type="project" value="UniProtKB-ARBA"/>
</dbReference>
<feature type="compositionally biased region" description="Acidic residues" evidence="5">
    <location>
        <begin position="192"/>
        <end position="217"/>
    </location>
</feature>
<protein>
    <submittedName>
        <fullName evidence="8">Uncharacterized protein</fullName>
    </submittedName>
</protein>
<dbReference type="InterPro" id="IPR001680">
    <property type="entry name" value="WD40_rpt"/>
</dbReference>
<name>A0AA36DSZ3_CYLNA</name>
<dbReference type="InterPro" id="IPR015943">
    <property type="entry name" value="WD40/YVTN_repeat-like_dom_sf"/>
</dbReference>
<evidence type="ECO:0000256" key="5">
    <source>
        <dbReference type="SAM" id="MobiDB-lite"/>
    </source>
</evidence>
<feature type="repeat" description="WD" evidence="4">
    <location>
        <begin position="631"/>
        <end position="672"/>
    </location>
</feature>
<keyword evidence="2 4" id="KW-0853">WD repeat</keyword>
<feature type="domain" description="Micro-fibrillar-associated protein 1 C-terminal" evidence="6">
    <location>
        <begin position="211"/>
        <end position="425"/>
    </location>
</feature>
<reference evidence="8" key="1">
    <citation type="submission" date="2023-07" db="EMBL/GenBank/DDBJ databases">
        <authorList>
            <consortium name="CYATHOMIX"/>
        </authorList>
    </citation>
    <scope>NUCLEOTIDE SEQUENCE</scope>
    <source>
        <strain evidence="8">N/A</strain>
    </source>
</reference>
<feature type="compositionally biased region" description="Basic and acidic residues" evidence="5">
    <location>
        <begin position="69"/>
        <end position="125"/>
    </location>
</feature>
<dbReference type="PROSITE" id="PS00678">
    <property type="entry name" value="WD_REPEATS_1"/>
    <property type="match status" value="5"/>
</dbReference>
<evidence type="ECO:0000256" key="2">
    <source>
        <dbReference type="ARBA" id="ARBA00022574"/>
    </source>
</evidence>
<proteinExistence type="inferred from homology"/>
<keyword evidence="9" id="KW-1185">Reference proteome</keyword>
<feature type="repeat" description="WD" evidence="4">
    <location>
        <begin position="777"/>
        <end position="802"/>
    </location>
</feature>
<feature type="domain" description="WDR5-like beta-propeller" evidence="7">
    <location>
        <begin position="546"/>
        <end position="837"/>
    </location>
</feature>
<comment type="similarity">
    <text evidence="1">Belongs to the MFAP1 family.</text>
</comment>